<reference evidence="2 3" key="1">
    <citation type="submission" date="2019-07" db="EMBL/GenBank/DDBJ databases">
        <title>Caenimonas sedimenti sp. nov., isolated from activated sludge.</title>
        <authorList>
            <person name="Xu J."/>
        </authorList>
    </citation>
    <scope>NUCLEOTIDE SEQUENCE [LARGE SCALE GENOMIC DNA]</scope>
    <source>
        <strain evidence="2 3">HX-9-20</strain>
    </source>
</reference>
<dbReference type="AlphaFoldDB" id="A0A562ZLQ6"/>
<name>A0A562ZLQ6_9BURK</name>
<organism evidence="2 3">
    <name type="scientific">Caenimonas sedimenti</name>
    <dbReference type="NCBI Taxonomy" id="2596921"/>
    <lineage>
        <taxon>Bacteria</taxon>
        <taxon>Pseudomonadati</taxon>
        <taxon>Pseudomonadota</taxon>
        <taxon>Betaproteobacteria</taxon>
        <taxon>Burkholderiales</taxon>
        <taxon>Comamonadaceae</taxon>
        <taxon>Caenimonas</taxon>
    </lineage>
</organism>
<gene>
    <name evidence="2" type="ORF">FN976_19640</name>
</gene>
<keyword evidence="1" id="KW-0472">Membrane</keyword>
<keyword evidence="3" id="KW-1185">Reference proteome</keyword>
<sequence>MNALSGLAIAGLTVAAIFGGVWLAVKATEVVVEVRDSLRTRYLRDSTKWHPIDTLGFPGWLLVEAFCLVVAVLWAVLQVLLAIMIARDVRDWWHRKPSR</sequence>
<evidence type="ECO:0000313" key="3">
    <source>
        <dbReference type="Proteomes" id="UP000318199"/>
    </source>
</evidence>
<dbReference type="Proteomes" id="UP000318199">
    <property type="component" value="Unassembled WGS sequence"/>
</dbReference>
<evidence type="ECO:0000313" key="2">
    <source>
        <dbReference type="EMBL" id="TWO69500.1"/>
    </source>
</evidence>
<protein>
    <recommendedName>
        <fullName evidence="4">Transmembrane protein</fullName>
    </recommendedName>
</protein>
<accession>A0A562ZLQ6</accession>
<feature type="transmembrane region" description="Helical" evidence="1">
    <location>
        <begin position="60"/>
        <end position="86"/>
    </location>
</feature>
<evidence type="ECO:0000256" key="1">
    <source>
        <dbReference type="SAM" id="Phobius"/>
    </source>
</evidence>
<proteinExistence type="predicted"/>
<dbReference type="RefSeq" id="WP_145894758.1">
    <property type="nucleotide sequence ID" value="NZ_VOBQ01000015.1"/>
</dbReference>
<comment type="caution">
    <text evidence="2">The sequence shown here is derived from an EMBL/GenBank/DDBJ whole genome shotgun (WGS) entry which is preliminary data.</text>
</comment>
<evidence type="ECO:0008006" key="4">
    <source>
        <dbReference type="Google" id="ProtNLM"/>
    </source>
</evidence>
<keyword evidence="1" id="KW-1133">Transmembrane helix</keyword>
<keyword evidence="1" id="KW-0812">Transmembrane</keyword>
<dbReference type="EMBL" id="VOBQ01000015">
    <property type="protein sequence ID" value="TWO69500.1"/>
    <property type="molecule type" value="Genomic_DNA"/>
</dbReference>